<evidence type="ECO:0000256" key="3">
    <source>
        <dbReference type="ARBA" id="ARBA00022801"/>
    </source>
</evidence>
<feature type="domain" description="Ubiquitin-like protease family profile" evidence="5">
    <location>
        <begin position="622"/>
        <end position="854"/>
    </location>
</feature>
<dbReference type="RefSeq" id="XP_018458114.2">
    <property type="nucleotide sequence ID" value="XM_018602612.2"/>
</dbReference>
<evidence type="ECO:0000259" key="5">
    <source>
        <dbReference type="PROSITE" id="PS50600"/>
    </source>
</evidence>
<feature type="region of interest" description="Disordered" evidence="4">
    <location>
        <begin position="452"/>
        <end position="560"/>
    </location>
</feature>
<sequence length="894" mass="101371">MRVYNKEIWSVVVDQTIRLSLIEFGEITGLNTDPLPEESFEPDPENHKALWELLNVPLGYGPTFDELVDALTLCQTWSADKRKWFGLLFLQAVGLYGLHHNSRIHFESAKRVFDDDAMMTYPWGWVAYEFLVDSVKLLNPQGGSYTLSGFKDVLLVWAYESVTVFGELFGKVVRPGGILLLRWGGSRTRASIATTIAKEINNHETVRVRKMVMKEGLEELFPQWKDEAADPQLDNLIKDIHADRFVRDFYVQSNENNNKTKAGVSSEAEPPSKKQKKDKKQKEVKINEVETAAVEVKESAKEKGCSEDVLMNIVANLKNLDRKFDSRLTQYDTKFGDFSRGLLDTIGDTVKATVEERLRVLGFVESAQNVRVSEDSGSQIEPEFIGSQPALPVTVNQPQKTPDKGQSVKNLADDIAKADAKGMGAKLNSKVVRDKAAGVKKNLDSAFGNADATNADLVSDSPGKEPPLGRGGRGKGKKKKKQEESELRKKEAAELKKKKQQEEAELNKENQQEEADLKKAIPTSKRSRSGKIRIPIPTKKSEAKTDELLPESDVEEDERKRCGRIKEYRLKAVQLSPQGSQRSEEYGPSVPFPHIGDNVTTCMREGFEPSHAIYDPLGPVDPAKRDNLLEHLKPHEEIRHGEAHEDIEFYRILITPRPWPNKQYGWLTQNHIAAYIRVLIQRSKKDPSPFWSKRITFIDSWFLELWVHDYTQFQVKPDMVKFKGSGYERLVNGLIPTDIQTKLQWFTEVYHLYGVLNTDSDHWVGFHVDLHKEKIDCYDLIVGDVTPESELRMLNFFRPLTLMIPEMLDVLIPANIRVPTKKEFGFRRRTRDIVPQNDLRGDCGVYALKFVECLALGVAFDGISDENIQGLRMKMAVDVFDEGSCSLVGSFGDE</sequence>
<dbReference type="InterPro" id="IPR015410">
    <property type="entry name" value="DUF1985"/>
</dbReference>
<proteinExistence type="inferred from homology"/>
<evidence type="ECO:0000256" key="1">
    <source>
        <dbReference type="ARBA" id="ARBA00005234"/>
    </source>
</evidence>
<dbReference type="Proteomes" id="UP000504610">
    <property type="component" value="Chromosome 4"/>
</dbReference>
<keyword evidence="3" id="KW-0378">Hydrolase</keyword>
<dbReference type="Gene3D" id="3.40.395.10">
    <property type="entry name" value="Adenoviral Proteinase, Chain A"/>
    <property type="match status" value="1"/>
</dbReference>
<dbReference type="PANTHER" id="PTHR48449:SF1">
    <property type="entry name" value="DUF1985 DOMAIN-CONTAINING PROTEIN"/>
    <property type="match status" value="1"/>
</dbReference>
<keyword evidence="6" id="KW-1185">Reference proteome</keyword>
<dbReference type="Pfam" id="PF09331">
    <property type="entry name" value="DUF1985"/>
    <property type="match status" value="1"/>
</dbReference>
<dbReference type="GeneID" id="108828966"/>
<dbReference type="GO" id="GO:0008234">
    <property type="term" value="F:cysteine-type peptidase activity"/>
    <property type="evidence" value="ECO:0007669"/>
    <property type="project" value="InterPro"/>
</dbReference>
<dbReference type="PROSITE" id="PS50600">
    <property type="entry name" value="ULP_PROTEASE"/>
    <property type="match status" value="1"/>
</dbReference>
<feature type="region of interest" description="Disordered" evidence="4">
    <location>
        <begin position="257"/>
        <end position="284"/>
    </location>
</feature>
<protein>
    <submittedName>
        <fullName evidence="7">Uncharacterized protein LOC108828966</fullName>
    </submittedName>
</protein>
<accession>A0A6J0LEP9</accession>
<feature type="compositionally biased region" description="Basic and acidic residues" evidence="4">
    <location>
        <begin position="481"/>
        <end position="519"/>
    </location>
</feature>
<dbReference type="AlphaFoldDB" id="A0A6J0LEP9"/>
<evidence type="ECO:0000313" key="6">
    <source>
        <dbReference type="Proteomes" id="UP000504610"/>
    </source>
</evidence>
<dbReference type="InterPro" id="IPR003653">
    <property type="entry name" value="Peptidase_C48_C"/>
</dbReference>
<name>A0A6J0LEP9_RAPSA</name>
<dbReference type="InterPro" id="IPR038765">
    <property type="entry name" value="Papain-like_cys_pep_sf"/>
</dbReference>
<dbReference type="PANTHER" id="PTHR48449">
    <property type="entry name" value="DUF1985 DOMAIN-CONTAINING PROTEIN"/>
    <property type="match status" value="1"/>
</dbReference>
<dbReference type="KEGG" id="rsz:108828966"/>
<dbReference type="GO" id="GO:0006508">
    <property type="term" value="P:proteolysis"/>
    <property type="evidence" value="ECO:0007669"/>
    <property type="project" value="UniProtKB-KW"/>
</dbReference>
<dbReference type="SUPFAM" id="SSF54001">
    <property type="entry name" value="Cysteine proteinases"/>
    <property type="match status" value="1"/>
</dbReference>
<gene>
    <name evidence="7" type="primary">LOC108828966</name>
</gene>
<comment type="similarity">
    <text evidence="1">Belongs to the peptidase C48 family.</text>
</comment>
<evidence type="ECO:0000313" key="7">
    <source>
        <dbReference type="RefSeq" id="XP_018458114.2"/>
    </source>
</evidence>
<dbReference type="OrthoDB" id="1104567at2759"/>
<reference evidence="7" key="2">
    <citation type="submission" date="2025-08" db="UniProtKB">
        <authorList>
            <consortium name="RefSeq"/>
        </authorList>
    </citation>
    <scope>IDENTIFICATION</scope>
    <source>
        <tissue evidence="7">Leaf</tissue>
    </source>
</reference>
<evidence type="ECO:0000256" key="2">
    <source>
        <dbReference type="ARBA" id="ARBA00022670"/>
    </source>
</evidence>
<evidence type="ECO:0000256" key="4">
    <source>
        <dbReference type="SAM" id="MobiDB-lite"/>
    </source>
</evidence>
<keyword evidence="2" id="KW-0645">Protease</keyword>
<dbReference type="Pfam" id="PF02902">
    <property type="entry name" value="Peptidase_C48"/>
    <property type="match status" value="1"/>
</dbReference>
<organism evidence="6 7">
    <name type="scientific">Raphanus sativus</name>
    <name type="common">Radish</name>
    <name type="synonym">Raphanus raphanistrum var. sativus</name>
    <dbReference type="NCBI Taxonomy" id="3726"/>
    <lineage>
        <taxon>Eukaryota</taxon>
        <taxon>Viridiplantae</taxon>
        <taxon>Streptophyta</taxon>
        <taxon>Embryophyta</taxon>
        <taxon>Tracheophyta</taxon>
        <taxon>Spermatophyta</taxon>
        <taxon>Magnoliopsida</taxon>
        <taxon>eudicotyledons</taxon>
        <taxon>Gunneridae</taxon>
        <taxon>Pentapetalae</taxon>
        <taxon>rosids</taxon>
        <taxon>malvids</taxon>
        <taxon>Brassicales</taxon>
        <taxon>Brassicaceae</taxon>
        <taxon>Brassiceae</taxon>
        <taxon>Raphanus</taxon>
    </lineage>
</organism>
<reference evidence="6" key="1">
    <citation type="journal article" date="2019" name="Database">
        <title>The radish genome database (RadishGD): an integrated information resource for radish genomics.</title>
        <authorList>
            <person name="Yu H.J."/>
            <person name="Baek S."/>
            <person name="Lee Y.J."/>
            <person name="Cho A."/>
            <person name="Mun J.H."/>
        </authorList>
    </citation>
    <scope>NUCLEOTIDE SEQUENCE [LARGE SCALE GENOMIC DNA]</scope>
    <source>
        <strain evidence="6">cv. WK10039</strain>
    </source>
</reference>